<dbReference type="Gene3D" id="1.10.3730.20">
    <property type="match status" value="2"/>
</dbReference>
<feature type="transmembrane region" description="Helical" evidence="11">
    <location>
        <begin position="174"/>
        <end position="194"/>
    </location>
</feature>
<dbReference type="PANTHER" id="PTHR30561:SF9">
    <property type="entry name" value="4-AMINO-4-DEOXY-L-ARABINOSE-PHOSPHOUNDECAPRENOL FLIPPASE SUBUNIT ARNF-RELATED"/>
    <property type="match status" value="1"/>
</dbReference>
<evidence type="ECO:0000313" key="13">
    <source>
        <dbReference type="EMBL" id="MCM8748139.1"/>
    </source>
</evidence>
<proteinExistence type="predicted"/>
<dbReference type="InterPro" id="IPR037185">
    <property type="entry name" value="EmrE-like"/>
</dbReference>
<evidence type="ECO:0000256" key="10">
    <source>
        <dbReference type="ARBA" id="ARBA00023136"/>
    </source>
</evidence>
<evidence type="ECO:0000256" key="5">
    <source>
        <dbReference type="ARBA" id="ARBA00022556"/>
    </source>
</evidence>
<feature type="transmembrane region" description="Helical" evidence="11">
    <location>
        <begin position="120"/>
        <end position="139"/>
    </location>
</feature>
<keyword evidence="10 11" id="KW-0472">Membrane</keyword>
<dbReference type="PANTHER" id="PTHR30561">
    <property type="entry name" value="SMR FAMILY PROTON-DEPENDENT DRUG EFFLUX TRANSPORTER SUGE"/>
    <property type="match status" value="1"/>
</dbReference>
<feature type="transmembrane region" description="Helical" evidence="11">
    <location>
        <begin position="33"/>
        <end position="54"/>
    </location>
</feature>
<evidence type="ECO:0000256" key="8">
    <source>
        <dbReference type="ARBA" id="ARBA00022989"/>
    </source>
</evidence>
<keyword evidence="14" id="KW-1185">Reference proteome</keyword>
<protein>
    <submittedName>
        <fullName evidence="13">DMT family transporter</fullName>
    </submittedName>
</protein>
<sequence>MTLFALGLILAAAFCHATWNLLAKRVGSGAPFIWLFGTLGALIYGPLAIGIILWQRPELGLPQLVFIVGSALLHIAYFLLLQQGYRVGDLSLVYPLARGTGPMLSTLGAIALFGERPSPLALAGAALIIGSIFLLTGGARLLRRPLSADGAVVFGLLTGTLIATYTLWDKHAVSALAIPPVVLDWSTAVARSLLLTPIAARRWDEVQALWRDHRLPVLGVAILTPLAYILVLTAMRFTPVSYVAPAREISILIGTAMGAHLLDEGNAHRRLLAASGMVLGIIALALG</sequence>
<evidence type="ECO:0000313" key="14">
    <source>
        <dbReference type="Proteomes" id="UP001165306"/>
    </source>
</evidence>
<keyword evidence="7" id="KW-0448">Lipopolysaccharide biosynthesis</keyword>
<dbReference type="SUPFAM" id="SSF103481">
    <property type="entry name" value="Multidrug resistance efflux transporter EmrE"/>
    <property type="match status" value="2"/>
</dbReference>
<dbReference type="Pfam" id="PF00892">
    <property type="entry name" value="EamA"/>
    <property type="match status" value="2"/>
</dbReference>
<comment type="subcellular location">
    <subcellularLocation>
        <location evidence="1">Cell membrane</location>
        <topology evidence="1">Multi-pass membrane protein</topology>
    </subcellularLocation>
</comment>
<accession>A0AA42BA59</accession>
<keyword evidence="5" id="KW-0441">Lipid A biosynthesis</keyword>
<name>A0AA42BA59_9BACT</name>
<evidence type="ECO:0000256" key="11">
    <source>
        <dbReference type="SAM" id="Phobius"/>
    </source>
</evidence>
<evidence type="ECO:0000259" key="12">
    <source>
        <dbReference type="Pfam" id="PF00892"/>
    </source>
</evidence>
<dbReference type="InterPro" id="IPR000620">
    <property type="entry name" value="EamA_dom"/>
</dbReference>
<dbReference type="GO" id="GO:0009103">
    <property type="term" value="P:lipopolysaccharide biosynthetic process"/>
    <property type="evidence" value="ECO:0007669"/>
    <property type="project" value="UniProtKB-KW"/>
</dbReference>
<evidence type="ECO:0000256" key="2">
    <source>
        <dbReference type="ARBA" id="ARBA00022475"/>
    </source>
</evidence>
<dbReference type="InterPro" id="IPR000390">
    <property type="entry name" value="Small_drug/metabolite_transptr"/>
</dbReference>
<keyword evidence="4" id="KW-0997">Cell inner membrane</keyword>
<keyword evidence="8 11" id="KW-1133">Transmembrane helix</keyword>
<feature type="transmembrane region" description="Helical" evidence="11">
    <location>
        <begin position="61"/>
        <end position="80"/>
    </location>
</feature>
<feature type="transmembrane region" description="Helical" evidence="11">
    <location>
        <begin position="267"/>
        <end position="286"/>
    </location>
</feature>
<feature type="transmembrane region" description="Helical" evidence="11">
    <location>
        <begin position="215"/>
        <end position="235"/>
    </location>
</feature>
<feature type="domain" description="EamA" evidence="12">
    <location>
        <begin position="5"/>
        <end position="136"/>
    </location>
</feature>
<dbReference type="GO" id="GO:0005886">
    <property type="term" value="C:plasma membrane"/>
    <property type="evidence" value="ECO:0007669"/>
    <property type="project" value="UniProtKB-SubCell"/>
</dbReference>
<evidence type="ECO:0000256" key="4">
    <source>
        <dbReference type="ARBA" id="ARBA00022519"/>
    </source>
</evidence>
<keyword evidence="6 11" id="KW-0812">Transmembrane</keyword>
<dbReference type="AlphaFoldDB" id="A0AA42BA59"/>
<feature type="domain" description="EamA" evidence="12">
    <location>
        <begin position="152"/>
        <end position="284"/>
    </location>
</feature>
<evidence type="ECO:0000256" key="3">
    <source>
        <dbReference type="ARBA" id="ARBA00022516"/>
    </source>
</evidence>
<keyword evidence="3" id="KW-0444">Lipid biosynthesis</keyword>
<dbReference type="Proteomes" id="UP001165306">
    <property type="component" value="Unassembled WGS sequence"/>
</dbReference>
<evidence type="ECO:0000256" key="1">
    <source>
        <dbReference type="ARBA" id="ARBA00004651"/>
    </source>
</evidence>
<dbReference type="GO" id="GO:0009245">
    <property type="term" value="P:lipid A biosynthetic process"/>
    <property type="evidence" value="ECO:0007669"/>
    <property type="project" value="UniProtKB-KW"/>
</dbReference>
<dbReference type="EMBL" id="JAMSLR010000002">
    <property type="protein sequence ID" value="MCM8748139.1"/>
    <property type="molecule type" value="Genomic_DNA"/>
</dbReference>
<evidence type="ECO:0000256" key="6">
    <source>
        <dbReference type="ARBA" id="ARBA00022692"/>
    </source>
</evidence>
<evidence type="ECO:0000256" key="9">
    <source>
        <dbReference type="ARBA" id="ARBA00023098"/>
    </source>
</evidence>
<organism evidence="13 14">
    <name type="scientific">Thermalbibacter longus</name>
    <dbReference type="NCBI Taxonomy" id="2951981"/>
    <lineage>
        <taxon>Bacteria</taxon>
        <taxon>Pseudomonadati</taxon>
        <taxon>Thermomicrobiota</taxon>
        <taxon>Thermomicrobia</taxon>
        <taxon>Thermomicrobiales</taxon>
        <taxon>Thermomicrobiaceae</taxon>
        <taxon>Thermalbibacter</taxon>
    </lineage>
</organism>
<dbReference type="GO" id="GO:0022857">
    <property type="term" value="F:transmembrane transporter activity"/>
    <property type="evidence" value="ECO:0007669"/>
    <property type="project" value="InterPro"/>
</dbReference>
<dbReference type="RefSeq" id="WP_284055924.1">
    <property type="nucleotide sequence ID" value="NZ_JAMSLR010000002.1"/>
</dbReference>
<keyword evidence="2" id="KW-1003">Cell membrane</keyword>
<gene>
    <name evidence="13" type="ORF">NET02_03190</name>
</gene>
<keyword evidence="9" id="KW-0443">Lipid metabolism</keyword>
<comment type="caution">
    <text evidence="13">The sequence shown here is derived from an EMBL/GenBank/DDBJ whole genome shotgun (WGS) entry which is preliminary data.</text>
</comment>
<feature type="transmembrane region" description="Helical" evidence="11">
    <location>
        <begin position="151"/>
        <end position="168"/>
    </location>
</feature>
<evidence type="ECO:0000256" key="7">
    <source>
        <dbReference type="ARBA" id="ARBA00022985"/>
    </source>
</evidence>
<reference evidence="13" key="1">
    <citation type="submission" date="2022-06" db="EMBL/GenBank/DDBJ databases">
        <title>CFH 74404 Thermomicrobiaceae sp.</title>
        <authorList>
            <person name="Ming H."/>
            <person name="Li W.-J."/>
            <person name="Zhao Z."/>
        </authorList>
    </citation>
    <scope>NUCLEOTIDE SEQUENCE</scope>
    <source>
        <strain evidence="13">CFH 74404</strain>
    </source>
</reference>